<dbReference type="InterPro" id="IPR001248">
    <property type="entry name" value="Pur-cyt_permease"/>
</dbReference>
<keyword evidence="3 6" id="KW-0812">Transmembrane</keyword>
<dbReference type="AlphaFoldDB" id="A0A382LD37"/>
<feature type="transmembrane region" description="Helical" evidence="6">
    <location>
        <begin position="273"/>
        <end position="295"/>
    </location>
</feature>
<evidence type="ECO:0000256" key="2">
    <source>
        <dbReference type="ARBA" id="ARBA00008974"/>
    </source>
</evidence>
<dbReference type="InterPro" id="IPR045225">
    <property type="entry name" value="Uracil/uridine/allantoin_perm"/>
</dbReference>
<protein>
    <submittedName>
        <fullName evidence="7">Uncharacterized protein</fullName>
    </submittedName>
</protein>
<dbReference type="Gene3D" id="1.10.4160.10">
    <property type="entry name" value="Hydantoin permease"/>
    <property type="match status" value="1"/>
</dbReference>
<comment type="similarity">
    <text evidence="2">Belongs to the purine-cytosine permease (2.A.39) family.</text>
</comment>
<dbReference type="Pfam" id="PF02133">
    <property type="entry name" value="Transp_cyt_pur"/>
    <property type="match status" value="1"/>
</dbReference>
<feature type="transmembrane region" description="Helical" evidence="6">
    <location>
        <begin position="315"/>
        <end position="340"/>
    </location>
</feature>
<dbReference type="PANTHER" id="PTHR30618:SF6">
    <property type="entry name" value="NCS1 FAMILY NUCLEOBASE:CATION SYMPORTER-1"/>
    <property type="match status" value="1"/>
</dbReference>
<evidence type="ECO:0000313" key="7">
    <source>
        <dbReference type="EMBL" id="SVC34559.1"/>
    </source>
</evidence>
<dbReference type="GO" id="GO:0015205">
    <property type="term" value="F:nucleobase transmembrane transporter activity"/>
    <property type="evidence" value="ECO:0007669"/>
    <property type="project" value="TreeGrafter"/>
</dbReference>
<dbReference type="GO" id="GO:0005886">
    <property type="term" value="C:plasma membrane"/>
    <property type="evidence" value="ECO:0007669"/>
    <property type="project" value="TreeGrafter"/>
</dbReference>
<feature type="transmembrane region" description="Helical" evidence="6">
    <location>
        <begin position="232"/>
        <end position="253"/>
    </location>
</feature>
<keyword evidence="5 6" id="KW-0472">Membrane</keyword>
<feature type="transmembrane region" description="Helical" evidence="6">
    <location>
        <begin position="60"/>
        <end position="80"/>
    </location>
</feature>
<feature type="non-terminal residue" evidence="7">
    <location>
        <position position="1"/>
    </location>
</feature>
<evidence type="ECO:0000256" key="3">
    <source>
        <dbReference type="ARBA" id="ARBA00022692"/>
    </source>
</evidence>
<feature type="transmembrane region" description="Helical" evidence="6">
    <location>
        <begin position="160"/>
        <end position="177"/>
    </location>
</feature>
<evidence type="ECO:0000256" key="5">
    <source>
        <dbReference type="ARBA" id="ARBA00023136"/>
    </source>
</evidence>
<feature type="non-terminal residue" evidence="7">
    <location>
        <position position="344"/>
    </location>
</feature>
<dbReference type="EMBL" id="UINC01086261">
    <property type="protein sequence ID" value="SVC34559.1"/>
    <property type="molecule type" value="Genomic_DNA"/>
</dbReference>
<evidence type="ECO:0000256" key="1">
    <source>
        <dbReference type="ARBA" id="ARBA00004141"/>
    </source>
</evidence>
<sequence>VNQEKENFQLRNWELVSVNPNNRNWVWSDYFNYWAISIQSVIGFSLIASFYLLYDLNSIIVLSGCLIATFLVFIFTSIIGKTSQSSGLPFPVILRLSMGFNGARYIGMLRGLVGIFMFGAQTFFISKSIGYLIRIFLYQVDNQILSNEYLLMFFNGLNPLDWFALFITLLFQIYLFTKGPETNRIFIKFSAFFVYFGLVIFFIIIISENYNELVNSLILSTNIENAISKKNILPLFYITGTMFAYFSILIVNYGDFSRYAKNNKEMKLGNFSLIINLIIFSFFALLLTIGADIILTKNSISTEKLLTNPTDIVAAFNNSTLTVFSLVFILISMFSTNLIANYIP</sequence>
<name>A0A382LD37_9ZZZZ</name>
<proteinExistence type="inferred from homology"/>
<keyword evidence="4 6" id="KW-1133">Transmembrane helix</keyword>
<feature type="transmembrane region" description="Helical" evidence="6">
    <location>
        <begin position="115"/>
        <end position="140"/>
    </location>
</feature>
<accession>A0A382LD37</accession>
<comment type="subcellular location">
    <subcellularLocation>
        <location evidence="1">Membrane</location>
        <topology evidence="1">Multi-pass membrane protein</topology>
    </subcellularLocation>
</comment>
<gene>
    <name evidence="7" type="ORF">METZ01_LOCUS287413</name>
</gene>
<feature type="transmembrane region" description="Helical" evidence="6">
    <location>
        <begin position="31"/>
        <end position="53"/>
    </location>
</feature>
<feature type="transmembrane region" description="Helical" evidence="6">
    <location>
        <begin position="189"/>
        <end position="207"/>
    </location>
</feature>
<evidence type="ECO:0000256" key="6">
    <source>
        <dbReference type="SAM" id="Phobius"/>
    </source>
</evidence>
<reference evidence="7" key="1">
    <citation type="submission" date="2018-05" db="EMBL/GenBank/DDBJ databases">
        <authorList>
            <person name="Lanie J.A."/>
            <person name="Ng W.-L."/>
            <person name="Kazmierczak K.M."/>
            <person name="Andrzejewski T.M."/>
            <person name="Davidsen T.M."/>
            <person name="Wayne K.J."/>
            <person name="Tettelin H."/>
            <person name="Glass J.I."/>
            <person name="Rusch D."/>
            <person name="Podicherti R."/>
            <person name="Tsui H.-C.T."/>
            <person name="Winkler M.E."/>
        </authorList>
    </citation>
    <scope>NUCLEOTIDE SEQUENCE</scope>
</reference>
<dbReference type="PANTHER" id="PTHR30618">
    <property type="entry name" value="NCS1 FAMILY PURINE/PYRIMIDINE TRANSPORTER"/>
    <property type="match status" value="1"/>
</dbReference>
<organism evidence="7">
    <name type="scientific">marine metagenome</name>
    <dbReference type="NCBI Taxonomy" id="408172"/>
    <lineage>
        <taxon>unclassified sequences</taxon>
        <taxon>metagenomes</taxon>
        <taxon>ecological metagenomes</taxon>
    </lineage>
</organism>
<evidence type="ECO:0000256" key="4">
    <source>
        <dbReference type="ARBA" id="ARBA00022989"/>
    </source>
</evidence>